<evidence type="ECO:0000256" key="13">
    <source>
        <dbReference type="SAM" id="MobiDB-lite"/>
    </source>
</evidence>
<dbReference type="Pfam" id="PF03731">
    <property type="entry name" value="Ku_N"/>
    <property type="match status" value="1"/>
</dbReference>
<evidence type="ECO:0000259" key="14">
    <source>
        <dbReference type="SMART" id="SM00559"/>
    </source>
</evidence>
<dbReference type="InterPro" id="IPR024193">
    <property type="entry name" value="Ku80"/>
</dbReference>
<dbReference type="SMART" id="SM00559">
    <property type="entry name" value="Ku78"/>
    <property type="match status" value="1"/>
</dbReference>
<dbReference type="GO" id="GO:0006310">
    <property type="term" value="P:DNA recombination"/>
    <property type="evidence" value="ECO:0007669"/>
    <property type="project" value="UniProtKB-KW"/>
</dbReference>
<evidence type="ECO:0000256" key="7">
    <source>
        <dbReference type="ARBA" id="ARBA00022840"/>
    </source>
</evidence>
<keyword evidence="16" id="KW-1185">Reference proteome</keyword>
<dbReference type="GO" id="GO:0000723">
    <property type="term" value="P:telomere maintenance"/>
    <property type="evidence" value="ECO:0007669"/>
    <property type="project" value="InterPro"/>
</dbReference>
<evidence type="ECO:0000313" key="15">
    <source>
        <dbReference type="EMBL" id="KAK8945144.1"/>
    </source>
</evidence>
<evidence type="ECO:0000256" key="8">
    <source>
        <dbReference type="ARBA" id="ARBA00023125"/>
    </source>
</evidence>
<keyword evidence="7 12" id="KW-0067">ATP-binding</keyword>
<dbReference type="SUPFAM" id="SSF101420">
    <property type="entry name" value="C-terminal domain of Ku80"/>
    <property type="match status" value="1"/>
</dbReference>
<organism evidence="15 16">
    <name type="scientific">Platanthera zijinensis</name>
    <dbReference type="NCBI Taxonomy" id="2320716"/>
    <lineage>
        <taxon>Eukaryota</taxon>
        <taxon>Viridiplantae</taxon>
        <taxon>Streptophyta</taxon>
        <taxon>Embryophyta</taxon>
        <taxon>Tracheophyta</taxon>
        <taxon>Spermatophyta</taxon>
        <taxon>Magnoliopsida</taxon>
        <taxon>Liliopsida</taxon>
        <taxon>Asparagales</taxon>
        <taxon>Orchidaceae</taxon>
        <taxon>Orchidoideae</taxon>
        <taxon>Orchideae</taxon>
        <taxon>Orchidinae</taxon>
        <taxon>Platanthera</taxon>
    </lineage>
</organism>
<keyword evidence="5 12" id="KW-0378">Hydrolase</keyword>
<evidence type="ECO:0000256" key="12">
    <source>
        <dbReference type="PIRNR" id="PIRNR016570"/>
    </source>
</evidence>
<dbReference type="GO" id="GO:0043564">
    <property type="term" value="C:Ku70:Ku80 complex"/>
    <property type="evidence" value="ECO:0007669"/>
    <property type="project" value="InterPro"/>
</dbReference>
<evidence type="ECO:0000256" key="1">
    <source>
        <dbReference type="ARBA" id="ARBA00004123"/>
    </source>
</evidence>
<dbReference type="FunFam" id="1.25.40.240:FF:000001">
    <property type="entry name" value="X-ray repair cross-complementing protein 5"/>
    <property type="match status" value="1"/>
</dbReference>
<proteinExistence type="inferred from homology"/>
<dbReference type="FunFam" id="1.10.1600.10:FF:000002">
    <property type="entry name" value="X-ray repair cross-complementing protein 5"/>
    <property type="match status" value="1"/>
</dbReference>
<evidence type="ECO:0000313" key="16">
    <source>
        <dbReference type="Proteomes" id="UP001418222"/>
    </source>
</evidence>
<dbReference type="Proteomes" id="UP001418222">
    <property type="component" value="Unassembled WGS sequence"/>
</dbReference>
<sequence>MRIVGNVRVTDILDLDRLEETGEGGVYLIVLSVKVGIGACNAIVGAGSARSELIYGKSDEVGIVLFGTEETKNDLQIEVGGYLHVAVLQDIKVVADAIVDTLRELPRGTCNGDFLDAIVVGMDMLIKKFGSTNKGKHRICLITNAQHPIKEPDEGSKSDQVNTIGQMMKTYGVRLDCIIVSLKLARSMQQKIVDENVDLLEQFSRNTVSKIVCVDGPTSLLGALRTRNISPVTVYRGDLELGSNMKIKVWVYKKTAEEKFPTLKKYSDKAPRGDKFATHELKIDYEYKNMENLDKVVPPEQRIRGYHYGPEVVPISSAEWEAVKFKPDKSVKLLGFTDSSNIMRHYYMKDVYIFLPEPGNIKAVLAVSSLARAMKEMNKSAILRCVWRQGQTNVVIGVLTPNISSADNMPDSFYFNVLPFAEDVREFQFPSFNNLPASRQPNELQQEASDNLVKMLDLSPPGQVELLKPDLTPNPVLQRFYQALDLKSKCPDAEIPRLDANLLRITAPDPGILSEQKSQLDNLRRQFELKDNPKKRRPRTLKLTEKPSGSNVEDAAANIKAIEYQNSGASVKVEQIGYSTPLKDFEQMMARRDGSNWVERAIKEMQDHIYGLLENSYRGDNYQKAIECLLALRDGCIQEQEPKKFNDFLHYLYENQNTLDLRDFFELLSTKNITLITKAEAPDSDVNMEEAKALLIKNEDKEGLSPKLEKQLKASL</sequence>
<dbReference type="GO" id="GO:0042162">
    <property type="term" value="F:telomeric DNA binding"/>
    <property type="evidence" value="ECO:0007669"/>
    <property type="project" value="InterPro"/>
</dbReference>
<dbReference type="Pfam" id="PF02735">
    <property type="entry name" value="Ku"/>
    <property type="match status" value="1"/>
</dbReference>
<dbReference type="InterPro" id="IPR016194">
    <property type="entry name" value="SPOC-like_C_dom_sf"/>
</dbReference>
<gene>
    <name evidence="15" type="primary">KU80</name>
    <name evidence="15" type="ORF">KSP39_PZI008549</name>
</gene>
<keyword evidence="3 12" id="KW-0547">Nucleotide-binding</keyword>
<protein>
    <recommendedName>
        <fullName evidence="12">ATP-dependent DNA helicase 2 subunit KU80</fullName>
        <ecNumber evidence="12">3.6.4.12</ecNumber>
    </recommendedName>
</protein>
<dbReference type="InterPro" id="IPR036465">
    <property type="entry name" value="vWFA_dom_sf"/>
</dbReference>
<dbReference type="GO" id="GO:0003690">
    <property type="term" value="F:double-stranded DNA binding"/>
    <property type="evidence" value="ECO:0007669"/>
    <property type="project" value="TreeGrafter"/>
</dbReference>
<dbReference type="GO" id="GO:0006303">
    <property type="term" value="P:double-strand break repair via nonhomologous end joining"/>
    <property type="evidence" value="ECO:0007669"/>
    <property type="project" value="InterPro"/>
</dbReference>
<dbReference type="PANTHER" id="PTHR12604">
    <property type="entry name" value="KU AUTOANTIGEN DNA HELICASE"/>
    <property type="match status" value="1"/>
</dbReference>
<keyword evidence="8 12" id="KW-0238">DNA-binding</keyword>
<comment type="similarity">
    <text evidence="2 12">Belongs to the ku80 family.</text>
</comment>
<dbReference type="GO" id="GO:0016787">
    <property type="term" value="F:hydrolase activity"/>
    <property type="evidence" value="ECO:0007669"/>
    <property type="project" value="UniProtKB-KW"/>
</dbReference>
<keyword evidence="10 12" id="KW-0234">DNA repair</keyword>
<keyword evidence="9 12" id="KW-0233">DNA recombination</keyword>
<evidence type="ECO:0000256" key="2">
    <source>
        <dbReference type="ARBA" id="ARBA00007726"/>
    </source>
</evidence>
<dbReference type="SUPFAM" id="SSF53300">
    <property type="entry name" value="vWA-like"/>
    <property type="match status" value="1"/>
</dbReference>
<evidence type="ECO:0000256" key="6">
    <source>
        <dbReference type="ARBA" id="ARBA00022806"/>
    </source>
</evidence>
<dbReference type="InterPro" id="IPR006164">
    <property type="entry name" value="DNA_bd_Ku70/Ku80"/>
</dbReference>
<dbReference type="PANTHER" id="PTHR12604:SF4">
    <property type="entry name" value="X-RAY REPAIR CROSS-COMPLEMENTING PROTEIN 5"/>
    <property type="match status" value="1"/>
</dbReference>
<dbReference type="CDD" id="cd00873">
    <property type="entry name" value="KU80"/>
    <property type="match status" value="1"/>
</dbReference>
<reference evidence="15 16" key="1">
    <citation type="journal article" date="2022" name="Nat. Plants">
        <title>Genomes of leafy and leafless Platanthera orchids illuminate the evolution of mycoheterotrophy.</title>
        <authorList>
            <person name="Li M.H."/>
            <person name="Liu K.W."/>
            <person name="Li Z."/>
            <person name="Lu H.C."/>
            <person name="Ye Q.L."/>
            <person name="Zhang D."/>
            <person name="Wang J.Y."/>
            <person name="Li Y.F."/>
            <person name="Zhong Z.M."/>
            <person name="Liu X."/>
            <person name="Yu X."/>
            <person name="Liu D.K."/>
            <person name="Tu X.D."/>
            <person name="Liu B."/>
            <person name="Hao Y."/>
            <person name="Liao X.Y."/>
            <person name="Jiang Y.T."/>
            <person name="Sun W.H."/>
            <person name="Chen J."/>
            <person name="Chen Y.Q."/>
            <person name="Ai Y."/>
            <person name="Zhai J.W."/>
            <person name="Wu S.S."/>
            <person name="Zhou Z."/>
            <person name="Hsiao Y.Y."/>
            <person name="Wu W.L."/>
            <person name="Chen Y.Y."/>
            <person name="Lin Y.F."/>
            <person name="Hsu J.L."/>
            <person name="Li C.Y."/>
            <person name="Wang Z.W."/>
            <person name="Zhao X."/>
            <person name="Zhong W.Y."/>
            <person name="Ma X.K."/>
            <person name="Ma L."/>
            <person name="Huang J."/>
            <person name="Chen G.Z."/>
            <person name="Huang M.Z."/>
            <person name="Huang L."/>
            <person name="Peng D.H."/>
            <person name="Luo Y.B."/>
            <person name="Zou S.Q."/>
            <person name="Chen S.P."/>
            <person name="Lan S."/>
            <person name="Tsai W.C."/>
            <person name="Van de Peer Y."/>
            <person name="Liu Z.J."/>
        </authorList>
    </citation>
    <scope>NUCLEOTIDE SEQUENCE [LARGE SCALE GENOMIC DNA]</scope>
    <source>
        <strain evidence="15">Lor287</strain>
    </source>
</reference>
<evidence type="ECO:0000256" key="9">
    <source>
        <dbReference type="ARBA" id="ARBA00023172"/>
    </source>
</evidence>
<keyword evidence="11 12" id="KW-0539">Nucleus</keyword>
<evidence type="ECO:0000256" key="4">
    <source>
        <dbReference type="ARBA" id="ARBA00022763"/>
    </source>
</evidence>
<dbReference type="EC" id="3.6.4.12" evidence="12"/>
<dbReference type="GO" id="GO:0003678">
    <property type="term" value="F:DNA helicase activity"/>
    <property type="evidence" value="ECO:0007669"/>
    <property type="project" value="UniProtKB-EC"/>
</dbReference>
<feature type="domain" description="Ku" evidence="14">
    <location>
        <begin position="294"/>
        <end position="435"/>
    </location>
</feature>
<accession>A0AAP0G9B1</accession>
<evidence type="ECO:0000256" key="11">
    <source>
        <dbReference type="ARBA" id="ARBA00023242"/>
    </source>
</evidence>
<evidence type="ECO:0000256" key="10">
    <source>
        <dbReference type="ARBA" id="ARBA00023204"/>
    </source>
</evidence>
<comment type="subcellular location">
    <subcellularLocation>
        <location evidence="1 12">Nucleus</location>
    </subcellularLocation>
</comment>
<dbReference type="Gene3D" id="2.40.290.10">
    <property type="match status" value="1"/>
</dbReference>
<name>A0AAP0G9B1_9ASPA</name>
<dbReference type="Gene3D" id="1.10.1600.10">
    <property type="match status" value="1"/>
</dbReference>
<keyword evidence="4 12" id="KW-0227">DNA damage</keyword>
<comment type="function">
    <text evidence="12">Single-stranded DNA-dependent ATP-dependent helicase.</text>
</comment>
<dbReference type="AlphaFoldDB" id="A0AAP0G9B1"/>
<dbReference type="Gene3D" id="3.40.50.410">
    <property type="entry name" value="von Willebrand factor, type A domain"/>
    <property type="match status" value="1"/>
</dbReference>
<dbReference type="PIRSF" id="PIRSF016570">
    <property type="entry name" value="Ku80"/>
    <property type="match status" value="1"/>
</dbReference>
<dbReference type="InterPro" id="IPR014893">
    <property type="entry name" value="Ku_PK_bind"/>
</dbReference>
<comment type="caution">
    <text evidence="15">The sequence shown here is derived from an EMBL/GenBank/DDBJ whole genome shotgun (WGS) entry which is preliminary data.</text>
</comment>
<dbReference type="Gene3D" id="1.25.40.240">
    <property type="entry name" value="Ku, C-terminal domain"/>
    <property type="match status" value="1"/>
</dbReference>
<dbReference type="GO" id="GO:0005524">
    <property type="term" value="F:ATP binding"/>
    <property type="evidence" value="ECO:0007669"/>
    <property type="project" value="UniProtKB-UniRule"/>
</dbReference>
<dbReference type="GO" id="GO:0003684">
    <property type="term" value="F:damaged DNA binding"/>
    <property type="evidence" value="ECO:0007669"/>
    <property type="project" value="InterPro"/>
</dbReference>
<comment type="catalytic activity">
    <reaction evidence="12">
        <text>ATP + H2O = ADP + phosphate + H(+)</text>
        <dbReference type="Rhea" id="RHEA:13065"/>
        <dbReference type="ChEBI" id="CHEBI:15377"/>
        <dbReference type="ChEBI" id="CHEBI:15378"/>
        <dbReference type="ChEBI" id="CHEBI:30616"/>
        <dbReference type="ChEBI" id="CHEBI:43474"/>
        <dbReference type="ChEBI" id="CHEBI:456216"/>
        <dbReference type="EC" id="3.6.4.12"/>
    </reaction>
</comment>
<dbReference type="InterPro" id="IPR005161">
    <property type="entry name" value="Ku_N"/>
</dbReference>
<evidence type="ECO:0000256" key="3">
    <source>
        <dbReference type="ARBA" id="ARBA00022741"/>
    </source>
</evidence>
<feature type="region of interest" description="Disordered" evidence="13">
    <location>
        <begin position="530"/>
        <end position="549"/>
    </location>
</feature>
<keyword evidence="6 12" id="KW-0347">Helicase</keyword>
<dbReference type="EMBL" id="JBBWWQ010000006">
    <property type="protein sequence ID" value="KAK8945144.1"/>
    <property type="molecule type" value="Genomic_DNA"/>
</dbReference>
<dbReference type="SUPFAM" id="SSF100939">
    <property type="entry name" value="SPOC domain-like"/>
    <property type="match status" value="1"/>
</dbReference>
<dbReference type="Pfam" id="PF08785">
    <property type="entry name" value="Ku_PK_bind"/>
    <property type="match status" value="1"/>
</dbReference>
<dbReference type="InterPro" id="IPR036494">
    <property type="entry name" value="Ku_C_sf"/>
</dbReference>
<dbReference type="FunFam" id="2.40.290.10:FF:000006">
    <property type="entry name" value="ATP-dependent DNA helicase 2 subunit KU80"/>
    <property type="match status" value="1"/>
</dbReference>
<evidence type="ECO:0000256" key="5">
    <source>
        <dbReference type="ARBA" id="ARBA00022801"/>
    </source>
</evidence>